<name>A0A0N4WP33_HAEPC</name>
<dbReference type="EMBL" id="UZAF01018078">
    <property type="protein sequence ID" value="VDO47816.1"/>
    <property type="molecule type" value="Genomic_DNA"/>
</dbReference>
<evidence type="ECO:0000313" key="2">
    <source>
        <dbReference type="EMBL" id="VDO47816.1"/>
    </source>
</evidence>
<feature type="compositionally biased region" description="Acidic residues" evidence="1">
    <location>
        <begin position="276"/>
        <end position="285"/>
    </location>
</feature>
<keyword evidence="3" id="KW-1185">Reference proteome</keyword>
<feature type="compositionally biased region" description="Acidic residues" evidence="1">
    <location>
        <begin position="247"/>
        <end position="259"/>
    </location>
</feature>
<reference evidence="4" key="1">
    <citation type="submission" date="2017-02" db="UniProtKB">
        <authorList>
            <consortium name="WormBaseParasite"/>
        </authorList>
    </citation>
    <scope>IDENTIFICATION</scope>
</reference>
<evidence type="ECO:0000313" key="4">
    <source>
        <dbReference type="WBParaSite" id="HPLM_0001309801-mRNA-1"/>
    </source>
</evidence>
<sequence length="311" mass="36944">MEDLRHDFRSVKEELYRFRQELDNKTQELRELHRALPLPDPQRLYSNIIDLCHEFHSRTTRTTELDNRIRALRQSKDSYENRLHESALLELQAEKLRVEIAFIRSQLRTFFTVPSLLCATRVIKMDVWRAWMDRPQRNEAGYALLVQPEDIERVAADQLQQLDRYRQMIIEIRASITDEQREDSVNFQSEMRAAVAQLQSSLDSALAAIEQRQRATPAPEEKNIPMEERDEESIRQDQHSRHPSPAPEDEAMQEQEQEAIQENAEFLEEVRPEEAASVEEREEDREGAQARIRRQYAQMRRRIVQKIQELE</sequence>
<protein>
    <submittedName>
        <fullName evidence="4">THO complex subunit 5</fullName>
    </submittedName>
</protein>
<gene>
    <name evidence="2" type="ORF">HPLM_LOCUS13090</name>
</gene>
<reference evidence="2 3" key="2">
    <citation type="submission" date="2018-11" db="EMBL/GenBank/DDBJ databases">
        <authorList>
            <consortium name="Pathogen Informatics"/>
        </authorList>
    </citation>
    <scope>NUCLEOTIDE SEQUENCE [LARGE SCALE GENOMIC DNA]</scope>
    <source>
        <strain evidence="2 3">MHpl1</strain>
    </source>
</reference>
<feature type="compositionally biased region" description="Basic and acidic residues" evidence="1">
    <location>
        <begin position="219"/>
        <end position="240"/>
    </location>
</feature>
<evidence type="ECO:0000313" key="3">
    <source>
        <dbReference type="Proteomes" id="UP000268014"/>
    </source>
</evidence>
<dbReference type="AlphaFoldDB" id="A0A0N4WP33"/>
<dbReference type="OrthoDB" id="5869484at2759"/>
<feature type="region of interest" description="Disordered" evidence="1">
    <location>
        <begin position="211"/>
        <end position="290"/>
    </location>
</feature>
<evidence type="ECO:0000256" key="1">
    <source>
        <dbReference type="SAM" id="MobiDB-lite"/>
    </source>
</evidence>
<organism evidence="4">
    <name type="scientific">Haemonchus placei</name>
    <name type="common">Barber's pole worm</name>
    <dbReference type="NCBI Taxonomy" id="6290"/>
    <lineage>
        <taxon>Eukaryota</taxon>
        <taxon>Metazoa</taxon>
        <taxon>Ecdysozoa</taxon>
        <taxon>Nematoda</taxon>
        <taxon>Chromadorea</taxon>
        <taxon>Rhabditida</taxon>
        <taxon>Rhabditina</taxon>
        <taxon>Rhabditomorpha</taxon>
        <taxon>Strongyloidea</taxon>
        <taxon>Trichostrongylidae</taxon>
        <taxon>Haemonchus</taxon>
    </lineage>
</organism>
<proteinExistence type="predicted"/>
<dbReference type="Proteomes" id="UP000268014">
    <property type="component" value="Unassembled WGS sequence"/>
</dbReference>
<accession>A0A0N4WP33</accession>
<dbReference type="OMA" id="CATRVIK"/>
<dbReference type="WBParaSite" id="HPLM_0001309801-mRNA-1">
    <property type="protein sequence ID" value="HPLM_0001309801-mRNA-1"/>
    <property type="gene ID" value="HPLM_0001309801"/>
</dbReference>